<dbReference type="InterPro" id="IPR051099">
    <property type="entry name" value="AGR/TXD"/>
</dbReference>
<dbReference type="PANTHER" id="PTHR15337">
    <property type="entry name" value="ANTERIOR GRADIENT PROTEIN-RELATED"/>
    <property type="match status" value="1"/>
</dbReference>
<name>A0A484CWD1_PERFV</name>
<evidence type="ECO:0000256" key="2">
    <source>
        <dbReference type="ARBA" id="ARBA00038124"/>
    </source>
</evidence>
<evidence type="ECO:0000256" key="1">
    <source>
        <dbReference type="ARBA" id="ARBA00022729"/>
    </source>
</evidence>
<dbReference type="Proteomes" id="UP000295070">
    <property type="component" value="Chromosome 11"/>
</dbReference>
<dbReference type="STRING" id="8167.A0A484CWD1"/>
<protein>
    <recommendedName>
        <fullName evidence="5">Anterior gradient 1</fullName>
    </recommendedName>
</protein>
<dbReference type="Gene3D" id="3.40.30.10">
    <property type="entry name" value="Glutaredoxin"/>
    <property type="match status" value="1"/>
</dbReference>
<dbReference type="PANTHER" id="PTHR15337:SF5">
    <property type="entry name" value="ANTERIOR GRADIENT PROTEIN 3"/>
    <property type="match status" value="1"/>
</dbReference>
<evidence type="ECO:0008006" key="5">
    <source>
        <dbReference type="Google" id="ProtNLM"/>
    </source>
</evidence>
<sequence length="214" mass="24242">QEKHELQIAVKCAVGKHCDCSGSKIAFQINISEFKSYLIANCRCSSLKGQEVMLRWVLFALFLGICASAGEQKKRKAQPQSFSRGWGNSISWVQSYEEGLSQMVKSQKPLMVIHHKVDCPHSKALKKAFVAAKSIQKMAKEDFIMLNLLEETTDKNMAPDGFYYPRILFVDPSMTARTDIVGKYSNRKYSYEPGDMAFLAENMKKVKALMHTEL</sequence>
<dbReference type="SUPFAM" id="SSF52833">
    <property type="entry name" value="Thioredoxin-like"/>
    <property type="match status" value="1"/>
</dbReference>
<keyword evidence="1" id="KW-0732">Signal</keyword>
<dbReference type="InterPro" id="IPR036249">
    <property type="entry name" value="Thioredoxin-like_sf"/>
</dbReference>
<dbReference type="EMBL" id="SCKG01000011">
    <property type="protein sequence ID" value="TDH07140.1"/>
    <property type="molecule type" value="Genomic_DNA"/>
</dbReference>
<dbReference type="Pfam" id="PF13899">
    <property type="entry name" value="Thioredoxin_7"/>
    <property type="match status" value="1"/>
</dbReference>
<dbReference type="FunFam" id="3.40.30.10:FF:000036">
    <property type="entry name" value="anterior gradient protein 2 homolog"/>
    <property type="match status" value="1"/>
</dbReference>
<accession>A0A484CWD1</accession>
<proteinExistence type="inferred from homology"/>
<dbReference type="GO" id="GO:0005783">
    <property type="term" value="C:endoplasmic reticulum"/>
    <property type="evidence" value="ECO:0007669"/>
    <property type="project" value="TreeGrafter"/>
</dbReference>
<reference evidence="3 4" key="1">
    <citation type="submission" date="2019-01" db="EMBL/GenBank/DDBJ databases">
        <title>A chromosome-scale genome assembly of the yellow perch, Perca flavescens.</title>
        <authorList>
            <person name="Feron R."/>
            <person name="Morvezen R."/>
            <person name="Bestin A."/>
            <person name="Haffray P."/>
            <person name="Klopp C."/>
            <person name="Zahm M."/>
            <person name="Cabau C."/>
            <person name="Roques C."/>
            <person name="Donnadieu C."/>
            <person name="Bouchez O."/>
            <person name="Christie M."/>
            <person name="Larson W."/>
            <person name="Guiguen Y."/>
        </authorList>
    </citation>
    <scope>NUCLEOTIDE SEQUENCE [LARGE SCALE GENOMIC DNA]</scope>
    <source>
        <strain evidence="3">YP-PL-M2</strain>
        <tissue evidence="3">Blood</tissue>
    </source>
</reference>
<evidence type="ECO:0000313" key="4">
    <source>
        <dbReference type="Proteomes" id="UP000295070"/>
    </source>
</evidence>
<feature type="non-terminal residue" evidence="3">
    <location>
        <position position="1"/>
    </location>
</feature>
<gene>
    <name evidence="3" type="ORF">EPR50_G00120510</name>
</gene>
<keyword evidence="4" id="KW-1185">Reference proteome</keyword>
<organism evidence="3 4">
    <name type="scientific">Perca flavescens</name>
    <name type="common">American yellow perch</name>
    <name type="synonym">Morone flavescens</name>
    <dbReference type="NCBI Taxonomy" id="8167"/>
    <lineage>
        <taxon>Eukaryota</taxon>
        <taxon>Metazoa</taxon>
        <taxon>Chordata</taxon>
        <taxon>Craniata</taxon>
        <taxon>Vertebrata</taxon>
        <taxon>Euteleostomi</taxon>
        <taxon>Actinopterygii</taxon>
        <taxon>Neopterygii</taxon>
        <taxon>Teleostei</taxon>
        <taxon>Neoteleostei</taxon>
        <taxon>Acanthomorphata</taxon>
        <taxon>Eupercaria</taxon>
        <taxon>Perciformes</taxon>
        <taxon>Percoidei</taxon>
        <taxon>Percidae</taxon>
        <taxon>Percinae</taxon>
        <taxon>Perca</taxon>
    </lineage>
</organism>
<comment type="caution">
    <text evidence="3">The sequence shown here is derived from an EMBL/GenBank/DDBJ whole genome shotgun (WGS) entry which is preliminary data.</text>
</comment>
<evidence type="ECO:0000313" key="3">
    <source>
        <dbReference type="EMBL" id="TDH07140.1"/>
    </source>
</evidence>
<comment type="similarity">
    <text evidence="2">Belongs to the AGR family.</text>
</comment>
<dbReference type="AlphaFoldDB" id="A0A484CWD1"/>